<reference evidence="1 2" key="1">
    <citation type="submission" date="2020-04" db="EMBL/GenBank/DDBJ databases">
        <title>Enterovirga sp. isolate from soil.</title>
        <authorList>
            <person name="Chea S."/>
            <person name="Kim D.-U."/>
        </authorList>
    </citation>
    <scope>NUCLEOTIDE SEQUENCE [LARGE SCALE GENOMIC DNA]</scope>
    <source>
        <strain evidence="1 2">DB1703</strain>
    </source>
</reference>
<accession>A0A849IFT7</accession>
<evidence type="ECO:0000313" key="1">
    <source>
        <dbReference type="EMBL" id="NNM75020.1"/>
    </source>
</evidence>
<gene>
    <name evidence="1" type="ORF">HJG44_21905</name>
</gene>
<sequence length="83" mass="9570">MALTTYYVLQEFEFAKRRWRPKLPRQVQDRGVAERAVARLRSLNQPALAFSRVIDPETGECEDPEIIASFNVPPEFLGETAEF</sequence>
<organism evidence="1 2">
    <name type="scientific">Enterovirga aerilata</name>
    <dbReference type="NCBI Taxonomy" id="2730920"/>
    <lineage>
        <taxon>Bacteria</taxon>
        <taxon>Pseudomonadati</taxon>
        <taxon>Pseudomonadota</taxon>
        <taxon>Alphaproteobacteria</taxon>
        <taxon>Hyphomicrobiales</taxon>
        <taxon>Methylobacteriaceae</taxon>
        <taxon>Enterovirga</taxon>
    </lineage>
</organism>
<dbReference type="EMBL" id="JABEPP010000007">
    <property type="protein sequence ID" value="NNM75020.1"/>
    <property type="molecule type" value="Genomic_DNA"/>
</dbReference>
<name>A0A849IFT7_9HYPH</name>
<keyword evidence="2" id="KW-1185">Reference proteome</keyword>
<dbReference type="Proteomes" id="UP000564885">
    <property type="component" value="Unassembled WGS sequence"/>
</dbReference>
<proteinExistence type="predicted"/>
<protein>
    <submittedName>
        <fullName evidence="1">Uncharacterized protein</fullName>
    </submittedName>
</protein>
<dbReference type="AlphaFoldDB" id="A0A849IFT7"/>
<dbReference type="RefSeq" id="WP_171220524.1">
    <property type="nucleotide sequence ID" value="NZ_JABEPP010000007.1"/>
</dbReference>
<comment type="caution">
    <text evidence="1">The sequence shown here is derived from an EMBL/GenBank/DDBJ whole genome shotgun (WGS) entry which is preliminary data.</text>
</comment>
<evidence type="ECO:0000313" key="2">
    <source>
        <dbReference type="Proteomes" id="UP000564885"/>
    </source>
</evidence>